<name>A0A0C4YEB6_9BURK</name>
<dbReference type="InterPro" id="IPR014054">
    <property type="entry name" value="Phage_regulatory_Rha"/>
</dbReference>
<accession>A0A0C4YEB6</accession>
<dbReference type="STRING" id="68895.RR42_m3745"/>
<dbReference type="AlphaFoldDB" id="A0A0C4YEB6"/>
<dbReference type="OrthoDB" id="79831at2"/>
<gene>
    <name evidence="2" type="ORF">RR42_m3745</name>
</gene>
<sequence>MPATLQKQNRRAPVNPMPASPPNGRVLPALVHLHRGVPVTDSQSIAREFGRRHDNVMQSIGSLIADDTINRLDFKEVEYTDAKGERRRAIELTERGALIAMPFIGGRNSRAGQARLVDAFMSMRVQLAERITTGWAEARREVAANYAVVAEMLAMRREAEGKETKAHHYTNEVRLINFAFAGKFGPLDRGSLSHSELHILNRLQIRDSALIGVGKPYDERKVALVTYAAELRAAQPRRLSRGGSQLKARNSVGAQRARLPNDESQAPTSAGEA</sequence>
<evidence type="ECO:0000256" key="1">
    <source>
        <dbReference type="SAM" id="MobiDB-lite"/>
    </source>
</evidence>
<protein>
    <submittedName>
        <fullName evidence="2">Putative anti-repressor protein</fullName>
    </submittedName>
</protein>
<keyword evidence="3" id="KW-1185">Reference proteome</keyword>
<feature type="region of interest" description="Disordered" evidence="1">
    <location>
        <begin position="238"/>
        <end position="273"/>
    </location>
</feature>
<reference evidence="2 3" key="1">
    <citation type="journal article" date="2015" name="Genome Announc.">
        <title>Complete Genome Sequence of Cupriavidus basilensis 4G11, Isolated from the Oak Ridge Field Research Center Site.</title>
        <authorList>
            <person name="Ray J."/>
            <person name="Waters R.J."/>
            <person name="Skerker J.M."/>
            <person name="Kuehl J.V."/>
            <person name="Price M.N."/>
            <person name="Huang J."/>
            <person name="Chakraborty R."/>
            <person name="Arkin A.P."/>
            <person name="Deutschbauer A."/>
        </authorList>
    </citation>
    <scope>NUCLEOTIDE SEQUENCE [LARGE SCALE GENOMIC DNA]</scope>
    <source>
        <strain evidence="2">4G11</strain>
    </source>
</reference>
<dbReference type="RefSeq" id="WP_052494692.1">
    <property type="nucleotide sequence ID" value="NZ_CP010536.1"/>
</dbReference>
<evidence type="ECO:0000313" key="2">
    <source>
        <dbReference type="EMBL" id="AJG21105.1"/>
    </source>
</evidence>
<dbReference type="Pfam" id="PF09669">
    <property type="entry name" value="Phage_pRha"/>
    <property type="match status" value="1"/>
</dbReference>
<feature type="region of interest" description="Disordered" evidence="1">
    <location>
        <begin position="1"/>
        <end position="22"/>
    </location>
</feature>
<dbReference type="KEGG" id="cbw:RR42_m3745"/>
<organism evidence="2 3">
    <name type="scientific">Cupriavidus basilensis</name>
    <dbReference type="NCBI Taxonomy" id="68895"/>
    <lineage>
        <taxon>Bacteria</taxon>
        <taxon>Pseudomonadati</taxon>
        <taxon>Pseudomonadota</taxon>
        <taxon>Betaproteobacteria</taxon>
        <taxon>Burkholderiales</taxon>
        <taxon>Burkholderiaceae</taxon>
        <taxon>Cupriavidus</taxon>
    </lineage>
</organism>
<feature type="compositionally biased region" description="Polar residues" evidence="1">
    <location>
        <begin position="262"/>
        <end position="273"/>
    </location>
</feature>
<dbReference type="EMBL" id="CP010536">
    <property type="protein sequence ID" value="AJG21105.1"/>
    <property type="molecule type" value="Genomic_DNA"/>
</dbReference>
<dbReference type="NCBIfam" id="TIGR02681">
    <property type="entry name" value="phage_pRha"/>
    <property type="match status" value="1"/>
</dbReference>
<proteinExistence type="predicted"/>
<dbReference type="Proteomes" id="UP000031843">
    <property type="component" value="Chromosome main"/>
</dbReference>
<evidence type="ECO:0000313" key="3">
    <source>
        <dbReference type="Proteomes" id="UP000031843"/>
    </source>
</evidence>